<dbReference type="EMBL" id="JAVDWQ010000001">
    <property type="protein sequence ID" value="MDR7208321.1"/>
    <property type="molecule type" value="Genomic_DNA"/>
</dbReference>
<dbReference type="Pfam" id="PF16133">
    <property type="entry name" value="DUF4844"/>
    <property type="match status" value="1"/>
</dbReference>
<organism evidence="1 2">
    <name type="scientific">Flavobacterium piscis</name>
    <dbReference type="NCBI Taxonomy" id="1114874"/>
    <lineage>
        <taxon>Bacteria</taxon>
        <taxon>Pseudomonadati</taxon>
        <taxon>Bacteroidota</taxon>
        <taxon>Flavobacteriia</taxon>
        <taxon>Flavobacteriales</taxon>
        <taxon>Flavobacteriaceae</taxon>
        <taxon>Flavobacterium</taxon>
    </lineage>
</organism>
<sequence length="216" mass="25340">MSIFDKLKYLLEKNKFSDSEWEKRGLNPSASELCEYLENNLNSCLSSLIDKVENNASQKELKKTLSLNLRSLNKSNLDTEEKEFVCDYYNDISKIIEVDFKNELNNWLYGTLLNSFLKIIEIIKCKEKTIETLVQNCTKCISKLETFVLEKDENLPDYAFFIVKCKSCGEYNLIDKGPKIKRLKFGEYELTEQLAKKDYDLEGAKIRLKQIQFFRN</sequence>
<dbReference type="RefSeq" id="WP_310276824.1">
    <property type="nucleotide sequence ID" value="NZ_JAVDWQ010000001.1"/>
</dbReference>
<dbReference type="InterPro" id="IPR038360">
    <property type="entry name" value="DUF4844_sf"/>
</dbReference>
<dbReference type="Gene3D" id="1.20.1480.40">
    <property type="entry name" value="Uncharacterised protein PF16133, DUF4844"/>
    <property type="match status" value="1"/>
</dbReference>
<evidence type="ECO:0000313" key="1">
    <source>
        <dbReference type="EMBL" id="MDR7208321.1"/>
    </source>
</evidence>
<evidence type="ECO:0000313" key="2">
    <source>
        <dbReference type="Proteomes" id="UP001269081"/>
    </source>
</evidence>
<proteinExistence type="predicted"/>
<keyword evidence="2" id="KW-1185">Reference proteome</keyword>
<dbReference type="InterPro" id="IPR032301">
    <property type="entry name" value="DUF4844"/>
</dbReference>
<dbReference type="Proteomes" id="UP001269081">
    <property type="component" value="Unassembled WGS sequence"/>
</dbReference>
<accession>A0ABU1Y459</accession>
<name>A0ABU1Y459_9FLAO</name>
<comment type="caution">
    <text evidence="1">The sequence shown here is derived from an EMBL/GenBank/DDBJ whole genome shotgun (WGS) entry which is preliminary data.</text>
</comment>
<gene>
    <name evidence="1" type="ORF">J2W48_000242</name>
</gene>
<protein>
    <submittedName>
        <fullName evidence="1">rRNA maturation protein Nop10</fullName>
    </submittedName>
</protein>
<reference evidence="1 2" key="1">
    <citation type="submission" date="2023-07" db="EMBL/GenBank/DDBJ databases">
        <title>Sorghum-associated microbial communities from plants grown in Nebraska, USA.</title>
        <authorList>
            <person name="Schachtman D."/>
        </authorList>
    </citation>
    <scope>NUCLEOTIDE SEQUENCE [LARGE SCALE GENOMIC DNA]</scope>
    <source>
        <strain evidence="1 2">4129</strain>
    </source>
</reference>